<accession>A0A414FLR0</accession>
<keyword evidence="2" id="KW-0676">Redox-active center</keyword>
<dbReference type="NCBIfam" id="TIGR00412">
    <property type="entry name" value="redox_disulf_2"/>
    <property type="match status" value="1"/>
</dbReference>
<proteinExistence type="predicted"/>
<sequence length="77" mass="8383">MEILVLGPGCAKCVKTYEAIKKVIEETGSDATVRKIDDIMEIMKFNVMATPAVVVDGEVKIKGYIPSDAEIRKLLGV</sequence>
<dbReference type="RefSeq" id="WP_118165999.1">
    <property type="nucleotide sequence ID" value="NZ_QSJG01000038.1"/>
</dbReference>
<name>A0A414FLR0_9BACT</name>
<dbReference type="InterPro" id="IPR005243">
    <property type="entry name" value="THIRX-like_proc"/>
</dbReference>
<dbReference type="AlphaFoldDB" id="A0A414FLR0"/>
<evidence type="ECO:0000313" key="4">
    <source>
        <dbReference type="EMBL" id="RHD49732.1"/>
    </source>
</evidence>
<feature type="active site" description="Nucleophile" evidence="1">
    <location>
        <position position="10"/>
    </location>
</feature>
<dbReference type="Gene3D" id="3.40.30.10">
    <property type="entry name" value="Glutaredoxin"/>
    <property type="match status" value="1"/>
</dbReference>
<feature type="active site" description="Nucleophile" evidence="1">
    <location>
        <position position="13"/>
    </location>
</feature>
<dbReference type="PANTHER" id="PTHR36450:SF1">
    <property type="entry name" value="THIOREDOXIN"/>
    <property type="match status" value="1"/>
</dbReference>
<dbReference type="PANTHER" id="PTHR36450">
    <property type="entry name" value="THIOREDOXIN"/>
    <property type="match status" value="1"/>
</dbReference>
<dbReference type="EMBL" id="QSJG01000038">
    <property type="protein sequence ID" value="RHD49732.1"/>
    <property type="molecule type" value="Genomic_DNA"/>
</dbReference>
<comment type="caution">
    <text evidence="4">The sequence shown here is derived from an EMBL/GenBank/DDBJ whole genome shotgun (WGS) entry which is preliminary data.</text>
</comment>
<reference evidence="4 5" key="1">
    <citation type="submission" date="2018-08" db="EMBL/GenBank/DDBJ databases">
        <title>A genome reference for cultivated species of the human gut microbiota.</title>
        <authorList>
            <person name="Zou Y."/>
            <person name="Xue W."/>
            <person name="Luo G."/>
        </authorList>
    </citation>
    <scope>NUCLEOTIDE SEQUENCE [LARGE SCALE GENOMIC DNA]</scope>
    <source>
        <strain evidence="4 5">AM31-10</strain>
    </source>
</reference>
<feature type="domain" description="Thioredoxin-like fold" evidence="3">
    <location>
        <begin position="1"/>
        <end position="75"/>
    </location>
</feature>
<dbReference type="InterPro" id="IPR012336">
    <property type="entry name" value="Thioredoxin-like_fold"/>
</dbReference>
<dbReference type="Pfam" id="PF13192">
    <property type="entry name" value="Thioredoxin_3"/>
    <property type="match status" value="1"/>
</dbReference>
<gene>
    <name evidence="4" type="ORF">DW789_13865</name>
</gene>
<dbReference type="SUPFAM" id="SSF52833">
    <property type="entry name" value="Thioredoxin-like"/>
    <property type="match status" value="1"/>
</dbReference>
<dbReference type="PIRSF" id="PIRSF037031">
    <property type="entry name" value="Redox_disulphide_2"/>
    <property type="match status" value="1"/>
</dbReference>
<dbReference type="InterPro" id="IPR036249">
    <property type="entry name" value="Thioredoxin-like_sf"/>
</dbReference>
<protein>
    <submittedName>
        <fullName evidence="4">Thioredoxin family protein</fullName>
    </submittedName>
</protein>
<dbReference type="Proteomes" id="UP000284361">
    <property type="component" value="Unassembled WGS sequence"/>
</dbReference>
<evidence type="ECO:0000259" key="3">
    <source>
        <dbReference type="Pfam" id="PF13192"/>
    </source>
</evidence>
<feature type="disulfide bond" description="Redox-active" evidence="2">
    <location>
        <begin position="10"/>
        <end position="13"/>
    </location>
</feature>
<evidence type="ECO:0000313" key="5">
    <source>
        <dbReference type="Proteomes" id="UP000284361"/>
    </source>
</evidence>
<organism evidence="4 5">
    <name type="scientific">Phocaeicola plebeius</name>
    <dbReference type="NCBI Taxonomy" id="310297"/>
    <lineage>
        <taxon>Bacteria</taxon>
        <taxon>Pseudomonadati</taxon>
        <taxon>Bacteroidota</taxon>
        <taxon>Bacteroidia</taxon>
        <taxon>Bacteroidales</taxon>
        <taxon>Bacteroidaceae</taxon>
        <taxon>Phocaeicola</taxon>
    </lineage>
</organism>
<keyword evidence="2" id="KW-1015">Disulfide bond</keyword>
<evidence type="ECO:0000256" key="1">
    <source>
        <dbReference type="PIRSR" id="PIRSR037031-50"/>
    </source>
</evidence>
<evidence type="ECO:0000256" key="2">
    <source>
        <dbReference type="PIRSR" id="PIRSR037031-51"/>
    </source>
</evidence>